<gene>
    <name evidence="1" type="ORF">OOW_P131scaffold01484g1</name>
</gene>
<name>L7ISG1_PYRO1</name>
<reference evidence="1" key="1">
    <citation type="journal article" date="2012" name="PLoS Genet.">
        <title>Comparative analysis of the genomes of two field isolates of the rice blast fungus Magnaporthe oryzae.</title>
        <authorList>
            <person name="Xue M."/>
            <person name="Yang J."/>
            <person name="Li Z."/>
            <person name="Hu S."/>
            <person name="Yao N."/>
            <person name="Dean R.A."/>
            <person name="Zhao W."/>
            <person name="Shen M."/>
            <person name="Zhang H."/>
            <person name="Li C."/>
            <person name="Liu L."/>
            <person name="Cao L."/>
            <person name="Xu X."/>
            <person name="Xing Y."/>
            <person name="Hsiang T."/>
            <person name="Zhang Z."/>
            <person name="Xu J.R."/>
            <person name="Peng Y.L."/>
        </authorList>
    </citation>
    <scope>NUCLEOTIDE SEQUENCE [LARGE SCALE GENOMIC DNA]</scope>
    <source>
        <strain evidence="1">P131</strain>
    </source>
</reference>
<accession>L7ISG1</accession>
<sequence>MSKLAELPRRLVDSIRPLLSWVRREKSFRCSPGLCQCAKEKVQGGDIQW</sequence>
<protein>
    <submittedName>
        <fullName evidence="1">Uncharacterized protein</fullName>
    </submittedName>
</protein>
<proteinExistence type="predicted"/>
<organism>
    <name type="scientific">Pyricularia oryzae (strain P131)</name>
    <name type="common">Rice blast fungus</name>
    <name type="synonym">Magnaporthe oryzae</name>
    <dbReference type="NCBI Taxonomy" id="1143193"/>
    <lineage>
        <taxon>Eukaryota</taxon>
        <taxon>Fungi</taxon>
        <taxon>Dikarya</taxon>
        <taxon>Ascomycota</taxon>
        <taxon>Pezizomycotina</taxon>
        <taxon>Sordariomycetes</taxon>
        <taxon>Sordariomycetidae</taxon>
        <taxon>Magnaporthales</taxon>
        <taxon>Pyriculariaceae</taxon>
        <taxon>Pyricularia</taxon>
    </lineage>
</organism>
<dbReference type="EMBL" id="JH794676">
    <property type="protein sequence ID" value="ELQ58876.1"/>
    <property type="molecule type" value="Genomic_DNA"/>
</dbReference>
<dbReference type="AlphaFoldDB" id="L7ISG1"/>
<evidence type="ECO:0000313" key="1">
    <source>
        <dbReference type="EMBL" id="ELQ58876.1"/>
    </source>
</evidence>